<sequence>MVHELLLETSVGLWKCHQAIHEVHDQELKELIEAHVVDAKEGMWNLVTLLQRRPLLLPSDYIYKGSEYGK</sequence>
<proteinExistence type="predicted"/>
<name>A0A9X1V925_9BACL</name>
<dbReference type="Proteomes" id="UP001139263">
    <property type="component" value="Unassembled WGS sequence"/>
</dbReference>
<evidence type="ECO:0000313" key="2">
    <source>
        <dbReference type="Proteomes" id="UP001139263"/>
    </source>
</evidence>
<accession>A0A9X1V925</accession>
<evidence type="ECO:0000313" key="1">
    <source>
        <dbReference type="EMBL" id="MCI0183005.1"/>
    </source>
</evidence>
<dbReference type="AlphaFoldDB" id="A0A9X1V925"/>
<gene>
    <name evidence="1" type="ORF">MM817_01275</name>
</gene>
<dbReference type="EMBL" id="JALBUF010000003">
    <property type="protein sequence ID" value="MCI0183005.1"/>
    <property type="molecule type" value="Genomic_DNA"/>
</dbReference>
<keyword evidence="2" id="KW-1185">Reference proteome</keyword>
<organism evidence="1 2">
    <name type="scientific">Sulfoacidibacillus ferrooxidans</name>
    <dbReference type="NCBI Taxonomy" id="2005001"/>
    <lineage>
        <taxon>Bacteria</taxon>
        <taxon>Bacillati</taxon>
        <taxon>Bacillota</taxon>
        <taxon>Bacilli</taxon>
        <taxon>Bacillales</taxon>
        <taxon>Alicyclobacillaceae</taxon>
        <taxon>Sulfoacidibacillus</taxon>
    </lineage>
</organism>
<comment type="caution">
    <text evidence="1">The sequence shown here is derived from an EMBL/GenBank/DDBJ whole genome shotgun (WGS) entry which is preliminary data.</text>
</comment>
<reference evidence="1" key="1">
    <citation type="submission" date="2022-03" db="EMBL/GenBank/DDBJ databases">
        <title>Draft Genome Sequence of Firmicute Strain S0AB, a Heterotrophic Iron/Sulfur-Oxidizing Extreme Acidophile.</title>
        <authorList>
            <person name="Vergara E."/>
            <person name="Pakostova E."/>
            <person name="Johnson D.B."/>
            <person name="Holmes D.S."/>
        </authorList>
    </citation>
    <scope>NUCLEOTIDE SEQUENCE</scope>
    <source>
        <strain evidence="1">S0AB</strain>
    </source>
</reference>
<protein>
    <submittedName>
        <fullName evidence="1">Uncharacterized protein</fullName>
    </submittedName>
</protein>